<reference evidence="1" key="2">
    <citation type="journal article" date="2015" name="Fish Shellfish Immunol.">
        <title>Early steps in the European eel (Anguilla anguilla)-Vibrio vulnificus interaction in the gills: Role of the RtxA13 toxin.</title>
        <authorList>
            <person name="Callol A."/>
            <person name="Pajuelo D."/>
            <person name="Ebbesson L."/>
            <person name="Teles M."/>
            <person name="MacKenzie S."/>
            <person name="Amaro C."/>
        </authorList>
    </citation>
    <scope>NUCLEOTIDE SEQUENCE</scope>
</reference>
<proteinExistence type="predicted"/>
<dbReference type="EMBL" id="GBXM01047322">
    <property type="protein sequence ID" value="JAH61255.1"/>
    <property type="molecule type" value="Transcribed_RNA"/>
</dbReference>
<sequence length="49" mass="5428">MGVVLGLTFFPRCCKPAVETVVLFWLCGDGRRGSHPGPLFFFHSTYSGH</sequence>
<accession>A0A0E9U7Y1</accession>
<name>A0A0E9U7Y1_ANGAN</name>
<reference evidence="1" key="1">
    <citation type="submission" date="2014-11" db="EMBL/GenBank/DDBJ databases">
        <authorList>
            <person name="Amaro Gonzalez C."/>
        </authorList>
    </citation>
    <scope>NUCLEOTIDE SEQUENCE</scope>
</reference>
<evidence type="ECO:0000313" key="1">
    <source>
        <dbReference type="EMBL" id="JAH61255.1"/>
    </source>
</evidence>
<protein>
    <submittedName>
        <fullName evidence="1">Uncharacterized protein</fullName>
    </submittedName>
</protein>
<organism evidence="1">
    <name type="scientific">Anguilla anguilla</name>
    <name type="common">European freshwater eel</name>
    <name type="synonym">Muraena anguilla</name>
    <dbReference type="NCBI Taxonomy" id="7936"/>
    <lineage>
        <taxon>Eukaryota</taxon>
        <taxon>Metazoa</taxon>
        <taxon>Chordata</taxon>
        <taxon>Craniata</taxon>
        <taxon>Vertebrata</taxon>
        <taxon>Euteleostomi</taxon>
        <taxon>Actinopterygii</taxon>
        <taxon>Neopterygii</taxon>
        <taxon>Teleostei</taxon>
        <taxon>Anguilliformes</taxon>
        <taxon>Anguillidae</taxon>
        <taxon>Anguilla</taxon>
    </lineage>
</organism>
<dbReference type="AlphaFoldDB" id="A0A0E9U7Y1"/>